<sequence length="314" mass="35280">MQHSPVVNVETMRVPLDRHDRSRRILQLSKGSLIHATMHGFINQVDLSPLRLQRSVARTPASPAREQVDDMCLLQGFDHTIAILGHGRDEEQISLVSLDHNRKHISCSLDRPWNRTKKGGVSTVCSMMQPLMFASGGYDHGVHLWTLNEDLSSASPSQLAIKHTSVVQSLVPIRDTSHKLVSASADNNVHIWDLSSERIVNTVKTSNSVFHAHPTSSPFCILLELRDYRLVPETPVQRFGYETPRIHGKFIKGDVQSNEFVCGGRDGCIRLWDMRSYNGPFTTVSRATTMLFKLLSIKPVVISWWVQQVTTSQG</sequence>
<dbReference type="Gene3D" id="2.130.10.10">
    <property type="entry name" value="YVTN repeat-like/Quinoprotein amine dehydrogenase"/>
    <property type="match status" value="1"/>
</dbReference>
<keyword evidence="1 3" id="KW-0853">WD repeat</keyword>
<dbReference type="HOGENOM" id="CLU_065003_0_0_1"/>
<evidence type="ECO:0000313" key="4">
    <source>
        <dbReference type="EMBL" id="KIM91012.1"/>
    </source>
</evidence>
<dbReference type="Pfam" id="PF00400">
    <property type="entry name" value="WD40"/>
    <property type="match status" value="2"/>
</dbReference>
<dbReference type="SUPFAM" id="SSF50978">
    <property type="entry name" value="WD40 repeat-like"/>
    <property type="match status" value="1"/>
</dbReference>
<dbReference type="InParanoid" id="A0A0C3CMW2"/>
<dbReference type="SMART" id="SM00320">
    <property type="entry name" value="WD40"/>
    <property type="match status" value="3"/>
</dbReference>
<dbReference type="PRINTS" id="PR00320">
    <property type="entry name" value="GPROTEINBRPT"/>
</dbReference>
<dbReference type="InterPro" id="IPR020472">
    <property type="entry name" value="WD40_PAC1"/>
</dbReference>
<dbReference type="STRING" id="765440.A0A0C3CMW2"/>
<evidence type="ECO:0000256" key="3">
    <source>
        <dbReference type="PROSITE-ProRule" id="PRU00221"/>
    </source>
</evidence>
<reference evidence="4 5" key="1">
    <citation type="submission" date="2014-04" db="EMBL/GenBank/DDBJ databases">
        <authorList>
            <consortium name="DOE Joint Genome Institute"/>
            <person name="Kuo A."/>
            <person name="Tarkka M."/>
            <person name="Buscot F."/>
            <person name="Kohler A."/>
            <person name="Nagy L.G."/>
            <person name="Floudas D."/>
            <person name="Copeland A."/>
            <person name="Barry K.W."/>
            <person name="Cichocki N."/>
            <person name="Veneault-Fourrey C."/>
            <person name="LaButti K."/>
            <person name="Lindquist E.A."/>
            <person name="Lipzen A."/>
            <person name="Lundell T."/>
            <person name="Morin E."/>
            <person name="Murat C."/>
            <person name="Sun H."/>
            <person name="Tunlid A."/>
            <person name="Henrissat B."/>
            <person name="Grigoriev I.V."/>
            <person name="Hibbett D.S."/>
            <person name="Martin F."/>
            <person name="Nordberg H.P."/>
            <person name="Cantor M.N."/>
            <person name="Hua S.X."/>
        </authorList>
    </citation>
    <scope>NUCLEOTIDE SEQUENCE [LARGE SCALE GENOMIC DNA]</scope>
    <source>
        <strain evidence="4 5">F 1598</strain>
    </source>
</reference>
<name>A0A0C3CMW2_PILCF</name>
<evidence type="ECO:0000313" key="5">
    <source>
        <dbReference type="Proteomes" id="UP000054166"/>
    </source>
</evidence>
<dbReference type="EMBL" id="KN832972">
    <property type="protein sequence ID" value="KIM91012.1"/>
    <property type="molecule type" value="Genomic_DNA"/>
</dbReference>
<evidence type="ECO:0000256" key="1">
    <source>
        <dbReference type="ARBA" id="ARBA00022574"/>
    </source>
</evidence>
<evidence type="ECO:0000256" key="2">
    <source>
        <dbReference type="ARBA" id="ARBA00022737"/>
    </source>
</evidence>
<dbReference type="PANTHER" id="PTHR19855:SF11">
    <property type="entry name" value="RIBOSOME BIOGENESIS PROTEIN WDR12"/>
    <property type="match status" value="1"/>
</dbReference>
<keyword evidence="5" id="KW-1185">Reference proteome</keyword>
<organism evidence="4 5">
    <name type="scientific">Piloderma croceum (strain F 1598)</name>
    <dbReference type="NCBI Taxonomy" id="765440"/>
    <lineage>
        <taxon>Eukaryota</taxon>
        <taxon>Fungi</taxon>
        <taxon>Dikarya</taxon>
        <taxon>Basidiomycota</taxon>
        <taxon>Agaricomycotina</taxon>
        <taxon>Agaricomycetes</taxon>
        <taxon>Agaricomycetidae</taxon>
        <taxon>Atheliales</taxon>
        <taxon>Atheliaceae</taxon>
        <taxon>Piloderma</taxon>
    </lineage>
</organism>
<accession>A0A0C3CMW2</accession>
<reference evidence="5" key="2">
    <citation type="submission" date="2015-01" db="EMBL/GenBank/DDBJ databases">
        <title>Evolutionary Origins and Diversification of the Mycorrhizal Mutualists.</title>
        <authorList>
            <consortium name="DOE Joint Genome Institute"/>
            <consortium name="Mycorrhizal Genomics Consortium"/>
            <person name="Kohler A."/>
            <person name="Kuo A."/>
            <person name="Nagy L.G."/>
            <person name="Floudas D."/>
            <person name="Copeland A."/>
            <person name="Barry K.W."/>
            <person name="Cichocki N."/>
            <person name="Veneault-Fourrey C."/>
            <person name="LaButti K."/>
            <person name="Lindquist E.A."/>
            <person name="Lipzen A."/>
            <person name="Lundell T."/>
            <person name="Morin E."/>
            <person name="Murat C."/>
            <person name="Riley R."/>
            <person name="Ohm R."/>
            <person name="Sun H."/>
            <person name="Tunlid A."/>
            <person name="Henrissat B."/>
            <person name="Grigoriev I.V."/>
            <person name="Hibbett D.S."/>
            <person name="Martin F."/>
        </authorList>
    </citation>
    <scope>NUCLEOTIDE SEQUENCE [LARGE SCALE GENOMIC DNA]</scope>
    <source>
        <strain evidence="5">F 1598</strain>
    </source>
</reference>
<protein>
    <submittedName>
        <fullName evidence="4">Uncharacterized protein</fullName>
    </submittedName>
</protein>
<dbReference type="InterPro" id="IPR036322">
    <property type="entry name" value="WD40_repeat_dom_sf"/>
</dbReference>
<dbReference type="InterPro" id="IPR019775">
    <property type="entry name" value="WD40_repeat_CS"/>
</dbReference>
<dbReference type="OrthoDB" id="1897642at2759"/>
<dbReference type="Proteomes" id="UP000054166">
    <property type="component" value="Unassembled WGS sequence"/>
</dbReference>
<dbReference type="InterPro" id="IPR015943">
    <property type="entry name" value="WD40/YVTN_repeat-like_dom_sf"/>
</dbReference>
<feature type="repeat" description="WD" evidence="3">
    <location>
        <begin position="160"/>
        <end position="202"/>
    </location>
</feature>
<keyword evidence="2" id="KW-0677">Repeat</keyword>
<dbReference type="PANTHER" id="PTHR19855">
    <property type="entry name" value="WD40 REPEAT PROTEIN 12, 37"/>
    <property type="match status" value="1"/>
</dbReference>
<dbReference type="PROSITE" id="PS00678">
    <property type="entry name" value="WD_REPEATS_1"/>
    <property type="match status" value="1"/>
</dbReference>
<dbReference type="InterPro" id="IPR001680">
    <property type="entry name" value="WD40_rpt"/>
</dbReference>
<gene>
    <name evidence="4" type="ORF">PILCRDRAFT_160120</name>
</gene>
<proteinExistence type="predicted"/>
<dbReference type="AlphaFoldDB" id="A0A0C3CMW2"/>
<dbReference type="PROSITE" id="PS50082">
    <property type="entry name" value="WD_REPEATS_2"/>
    <property type="match status" value="1"/>
</dbReference>